<dbReference type="InterPro" id="IPR050143">
    <property type="entry name" value="TRIM/RBCC"/>
</dbReference>
<evidence type="ECO:0000259" key="3">
    <source>
        <dbReference type="PROSITE" id="PS50188"/>
    </source>
</evidence>
<keyword evidence="2" id="KW-0472">Membrane</keyword>
<keyword evidence="2" id="KW-1133">Transmembrane helix</keyword>
<dbReference type="Pfam" id="PF00622">
    <property type="entry name" value="SPRY"/>
    <property type="match status" value="1"/>
</dbReference>
<proteinExistence type="predicted"/>
<dbReference type="PROSITE" id="PS50188">
    <property type="entry name" value="B302_SPRY"/>
    <property type="match status" value="1"/>
</dbReference>
<evidence type="ECO:0000313" key="5">
    <source>
        <dbReference type="Proteomes" id="UP000593565"/>
    </source>
</evidence>
<comment type="caution">
    <text evidence="4">The sequence shown here is derived from an EMBL/GenBank/DDBJ whole genome shotgun (WGS) entry which is preliminary data.</text>
</comment>
<dbReference type="InterPro" id="IPR003877">
    <property type="entry name" value="SPRY_dom"/>
</dbReference>
<dbReference type="PANTHER" id="PTHR24103">
    <property type="entry name" value="E3 UBIQUITIN-PROTEIN LIGASE TRIM"/>
    <property type="match status" value="1"/>
</dbReference>
<sequence>MQGSCSDLNRAAKEEKGGNQQDDEISLDDYDFTTARVQKTEGKSSGGNQQDDKISLDDSDFTTAQVQKTEVSPADLVTLRRRTLKVAVTLSALLILALLGGIVITAHRLMDVLDQLNAVSDVTKDFPSLSRKEGIVPPEVWCWIVTAKAALTLNPQSAHELLSVSSDGKRLYQASSSSPPRVNTNETYLWCTCVASKNLLNTRSYFEFEMTQSEQWALGLRTESFNADTTPDTNPEGGIWTIRSAKGKIIINDGKATPTPYASPAKLGLYLDYARGQVSFYDSVTRLHLHTFLTSFKEKLRFYGAIRVGIEETQEAFISIV</sequence>
<feature type="region of interest" description="Disordered" evidence="1">
    <location>
        <begin position="36"/>
        <end position="55"/>
    </location>
</feature>
<evidence type="ECO:0000313" key="4">
    <source>
        <dbReference type="EMBL" id="KAF4089024.1"/>
    </source>
</evidence>
<dbReference type="InterPro" id="IPR043136">
    <property type="entry name" value="B30.2/SPRY_sf"/>
</dbReference>
<protein>
    <recommendedName>
        <fullName evidence="3">B30.2/SPRY domain-containing protein</fullName>
    </recommendedName>
</protein>
<dbReference type="InterPro" id="IPR013320">
    <property type="entry name" value="ConA-like_dom_sf"/>
</dbReference>
<dbReference type="InterPro" id="IPR001870">
    <property type="entry name" value="B30.2/SPRY"/>
</dbReference>
<feature type="transmembrane region" description="Helical" evidence="2">
    <location>
        <begin position="86"/>
        <end position="106"/>
    </location>
</feature>
<dbReference type="AlphaFoldDB" id="A0A7J6B1P8"/>
<dbReference type="Gene3D" id="2.60.120.920">
    <property type="match status" value="1"/>
</dbReference>
<dbReference type="InterPro" id="IPR003879">
    <property type="entry name" value="Butyrophylin_SPRY"/>
</dbReference>
<evidence type="ECO:0000256" key="1">
    <source>
        <dbReference type="SAM" id="MobiDB-lite"/>
    </source>
</evidence>
<dbReference type="Proteomes" id="UP000593565">
    <property type="component" value="Unassembled WGS sequence"/>
</dbReference>
<dbReference type="SMART" id="SM00449">
    <property type="entry name" value="SPRY"/>
    <property type="match status" value="1"/>
</dbReference>
<accession>A0A7J6B1P8</accession>
<dbReference type="EMBL" id="JAAGNN010000005">
    <property type="protein sequence ID" value="KAF4089024.1"/>
    <property type="molecule type" value="Genomic_DNA"/>
</dbReference>
<name>A0A7J6B1P8_AMEME</name>
<keyword evidence="2" id="KW-0812">Transmembrane</keyword>
<dbReference type="SUPFAM" id="SSF49899">
    <property type="entry name" value="Concanavalin A-like lectins/glucanases"/>
    <property type="match status" value="1"/>
</dbReference>
<reference evidence="4 5" key="1">
    <citation type="submission" date="2020-02" db="EMBL/GenBank/DDBJ databases">
        <title>A chromosome-scale genome assembly of the black bullhead catfish (Ameiurus melas).</title>
        <authorList>
            <person name="Wen M."/>
            <person name="Zham M."/>
            <person name="Cabau C."/>
            <person name="Klopp C."/>
            <person name="Donnadieu C."/>
            <person name="Roques C."/>
            <person name="Bouchez O."/>
            <person name="Lampietro C."/>
            <person name="Jouanno E."/>
            <person name="Herpin A."/>
            <person name="Louis A."/>
            <person name="Berthelot C."/>
            <person name="Parey E."/>
            <person name="Roest-Crollius H."/>
            <person name="Braasch I."/>
            <person name="Postlethwait J."/>
            <person name="Robinson-Rechavi M."/>
            <person name="Echchiki A."/>
            <person name="Begum T."/>
            <person name="Montfort J."/>
            <person name="Schartl M."/>
            <person name="Bobe J."/>
            <person name="Guiguen Y."/>
        </authorList>
    </citation>
    <scope>NUCLEOTIDE SEQUENCE [LARGE SCALE GENOMIC DNA]</scope>
    <source>
        <strain evidence="4">M_S1</strain>
        <tissue evidence="4">Blood</tissue>
    </source>
</reference>
<feature type="domain" description="B30.2/SPRY" evidence="3">
    <location>
        <begin position="131"/>
        <end position="321"/>
    </location>
</feature>
<organism evidence="4 5">
    <name type="scientific">Ameiurus melas</name>
    <name type="common">Black bullhead</name>
    <name type="synonym">Silurus melas</name>
    <dbReference type="NCBI Taxonomy" id="219545"/>
    <lineage>
        <taxon>Eukaryota</taxon>
        <taxon>Metazoa</taxon>
        <taxon>Chordata</taxon>
        <taxon>Craniata</taxon>
        <taxon>Vertebrata</taxon>
        <taxon>Euteleostomi</taxon>
        <taxon>Actinopterygii</taxon>
        <taxon>Neopterygii</taxon>
        <taxon>Teleostei</taxon>
        <taxon>Ostariophysi</taxon>
        <taxon>Siluriformes</taxon>
        <taxon>Ictaluridae</taxon>
        <taxon>Ameiurus</taxon>
    </lineage>
</organism>
<gene>
    <name evidence="4" type="ORF">AMELA_G00061780</name>
</gene>
<feature type="region of interest" description="Disordered" evidence="1">
    <location>
        <begin position="1"/>
        <end position="29"/>
    </location>
</feature>
<keyword evidence="5" id="KW-1185">Reference proteome</keyword>
<dbReference type="PRINTS" id="PR01407">
    <property type="entry name" value="BUTYPHLNCDUF"/>
</dbReference>
<evidence type="ECO:0000256" key="2">
    <source>
        <dbReference type="SAM" id="Phobius"/>
    </source>
</evidence>